<keyword evidence="2" id="KW-1133">Transmembrane helix</keyword>
<evidence type="ECO:0000313" key="5">
    <source>
        <dbReference type="EMBL" id="USS00370.1"/>
    </source>
</evidence>
<evidence type="ECO:0000259" key="3">
    <source>
        <dbReference type="PROSITE" id="PS50943"/>
    </source>
</evidence>
<reference evidence="5" key="2">
    <citation type="submission" date="2022-06" db="EMBL/GenBank/DDBJ databases">
        <authorList>
            <person name="Holder M.E."/>
            <person name="Ajami N.J."/>
            <person name="Petrosino J.F."/>
        </authorList>
    </citation>
    <scope>NUCLEOTIDE SEQUENCE</scope>
    <source>
        <strain evidence="5">RMA 8861</strain>
    </source>
</reference>
<keyword evidence="2" id="KW-0812">Transmembrane</keyword>
<dbReference type="CDD" id="cd00093">
    <property type="entry name" value="HTH_XRE"/>
    <property type="match status" value="1"/>
</dbReference>
<evidence type="ECO:0000313" key="4">
    <source>
        <dbReference type="EMBL" id="AYE33805.1"/>
    </source>
</evidence>
<evidence type="ECO:0000313" key="6">
    <source>
        <dbReference type="Proteomes" id="UP000280586"/>
    </source>
</evidence>
<dbReference type="EMBL" id="CP099799">
    <property type="protein sequence ID" value="USS00370.1"/>
    <property type="molecule type" value="Genomic_DNA"/>
</dbReference>
<dbReference type="SUPFAM" id="SSF47413">
    <property type="entry name" value="lambda repressor-like DNA-binding domains"/>
    <property type="match status" value="1"/>
</dbReference>
<reference evidence="4 6" key="1">
    <citation type="submission" date="2017-09" db="EMBL/GenBank/DDBJ databases">
        <authorList>
            <person name="Thomas P."/>
            <person name="Seyboldt C."/>
        </authorList>
    </citation>
    <scope>NUCLEOTIDE SEQUENCE [LARGE SCALE GENOMIC DNA]</scope>
    <source>
        <strain evidence="4 6">DSM 7534</strain>
    </source>
</reference>
<dbReference type="InterPro" id="IPR001387">
    <property type="entry name" value="Cro/C1-type_HTH"/>
</dbReference>
<dbReference type="PANTHER" id="PTHR46558">
    <property type="entry name" value="TRACRIPTIONAL REGULATORY PROTEIN-RELATED-RELATED"/>
    <property type="match status" value="1"/>
</dbReference>
<dbReference type="EMBL" id="CP023671">
    <property type="protein sequence ID" value="AYE33805.1"/>
    <property type="molecule type" value="Genomic_DNA"/>
</dbReference>
<dbReference type="GO" id="GO:0003677">
    <property type="term" value="F:DNA binding"/>
    <property type="evidence" value="ECO:0007669"/>
    <property type="project" value="UniProtKB-KW"/>
</dbReference>
<evidence type="ECO:0000256" key="1">
    <source>
        <dbReference type="ARBA" id="ARBA00023125"/>
    </source>
</evidence>
<evidence type="ECO:0000256" key="2">
    <source>
        <dbReference type="SAM" id="Phobius"/>
    </source>
</evidence>
<accession>A0A9N7JK30</accession>
<feature type="transmembrane region" description="Helical" evidence="2">
    <location>
        <begin position="126"/>
        <end position="144"/>
    </location>
</feature>
<dbReference type="Pfam" id="PF01381">
    <property type="entry name" value="HTH_3"/>
    <property type="match status" value="1"/>
</dbReference>
<dbReference type="Proteomes" id="UP000280586">
    <property type="component" value="Chromosome"/>
</dbReference>
<organism evidence="4 6">
    <name type="scientific">Clostridium septicum</name>
    <dbReference type="NCBI Taxonomy" id="1504"/>
    <lineage>
        <taxon>Bacteria</taxon>
        <taxon>Bacillati</taxon>
        <taxon>Bacillota</taxon>
        <taxon>Clostridia</taxon>
        <taxon>Eubacteriales</taxon>
        <taxon>Clostridiaceae</taxon>
        <taxon>Clostridium</taxon>
    </lineage>
</organism>
<dbReference type="AlphaFoldDB" id="A0A9N7JK30"/>
<dbReference type="PANTHER" id="PTHR46558:SF11">
    <property type="entry name" value="HTH-TYPE TRANSCRIPTIONAL REGULATOR XRE"/>
    <property type="match status" value="1"/>
</dbReference>
<keyword evidence="1" id="KW-0238">DNA-binding</keyword>
<dbReference type="Gene3D" id="1.10.260.40">
    <property type="entry name" value="lambda repressor-like DNA-binding domains"/>
    <property type="match status" value="1"/>
</dbReference>
<dbReference type="SMART" id="SM00530">
    <property type="entry name" value="HTH_XRE"/>
    <property type="match status" value="1"/>
</dbReference>
<dbReference type="OrthoDB" id="9801008at2"/>
<feature type="transmembrane region" description="Helical" evidence="2">
    <location>
        <begin position="102"/>
        <end position="120"/>
    </location>
</feature>
<sequence>MNLGENIKKLRKEKGLSQEQLAEMLNVSRQAVSKWESGKTYPDIDNLILLKGIFNVTLDDLIINDDKTKSEDTIESSKSCDNNEIEYDRDEEVEEVEEDDELSVNLILACFIIGTAIGFITDNFMWGTAGSFIGMGIGYILEYIRKRELYHK</sequence>
<dbReference type="GeneID" id="303559968"/>
<keyword evidence="2" id="KW-0472">Membrane</keyword>
<dbReference type="KEGG" id="csep:CP523_04620"/>
<protein>
    <submittedName>
        <fullName evidence="5">Helix-turn-helix domain-containing protein</fullName>
    </submittedName>
    <submittedName>
        <fullName evidence="4">XRE family transcriptional regulator</fullName>
    </submittedName>
</protein>
<dbReference type="InterPro" id="IPR010982">
    <property type="entry name" value="Lambda_DNA-bd_dom_sf"/>
</dbReference>
<dbReference type="Proteomes" id="UP001055437">
    <property type="component" value="Chromosome"/>
</dbReference>
<keyword evidence="7" id="KW-1185">Reference proteome</keyword>
<gene>
    <name evidence="4" type="ORF">CP523_04620</name>
    <name evidence="5" type="ORF">NH397_12875</name>
</gene>
<dbReference type="PROSITE" id="PS50943">
    <property type="entry name" value="HTH_CROC1"/>
    <property type="match status" value="1"/>
</dbReference>
<evidence type="ECO:0000313" key="7">
    <source>
        <dbReference type="Proteomes" id="UP001055437"/>
    </source>
</evidence>
<dbReference type="RefSeq" id="WP_066675823.1">
    <property type="nucleotide sequence ID" value="NZ_CABMIZ010000011.1"/>
</dbReference>
<proteinExistence type="predicted"/>
<name>A0A9N7JK30_CLOSE</name>
<feature type="domain" description="HTH cro/C1-type" evidence="3">
    <location>
        <begin position="7"/>
        <end position="61"/>
    </location>
</feature>